<dbReference type="InterPro" id="IPR013216">
    <property type="entry name" value="Methyltransf_11"/>
</dbReference>
<accession>A0A069AM68</accession>
<dbReference type="CDD" id="cd02440">
    <property type="entry name" value="AdoMet_MTases"/>
    <property type="match status" value="1"/>
</dbReference>
<dbReference type="GO" id="GO:0032259">
    <property type="term" value="P:methylation"/>
    <property type="evidence" value="ECO:0007669"/>
    <property type="project" value="UniProtKB-KW"/>
</dbReference>
<keyword evidence="2" id="KW-0489">Methyltransferase</keyword>
<feature type="domain" description="Methyltransferase type 11" evidence="1">
    <location>
        <begin position="47"/>
        <end position="141"/>
    </location>
</feature>
<dbReference type="GO" id="GO:0008757">
    <property type="term" value="F:S-adenosylmethionine-dependent methyltransferase activity"/>
    <property type="evidence" value="ECO:0007669"/>
    <property type="project" value="InterPro"/>
</dbReference>
<dbReference type="InterPro" id="IPR029063">
    <property type="entry name" value="SAM-dependent_MTases_sf"/>
</dbReference>
<dbReference type="SUPFAM" id="SSF53335">
    <property type="entry name" value="S-adenosyl-L-methionine-dependent methyltransferases"/>
    <property type="match status" value="1"/>
</dbReference>
<proteinExistence type="predicted"/>
<dbReference type="PANTHER" id="PTHR43861">
    <property type="entry name" value="TRANS-ACONITATE 2-METHYLTRANSFERASE-RELATED"/>
    <property type="match status" value="1"/>
</dbReference>
<dbReference type="PANTHER" id="PTHR43861:SF1">
    <property type="entry name" value="TRANS-ACONITATE 2-METHYLTRANSFERASE"/>
    <property type="match status" value="1"/>
</dbReference>
<name>A0A069AM68_CLODI</name>
<evidence type="ECO:0000313" key="2">
    <source>
        <dbReference type="EMBL" id="CDT10670.1"/>
    </source>
</evidence>
<dbReference type="Gene3D" id="3.40.50.150">
    <property type="entry name" value="Vaccinia Virus protein VP39"/>
    <property type="match status" value="1"/>
</dbReference>
<gene>
    <name evidence="2" type="ORF">BN1095_310110</name>
</gene>
<protein>
    <submittedName>
        <fullName evidence="2">Putative methyltransferase, type 11 family</fullName>
    </submittedName>
</protein>
<sequence>MKQNKYDDDRFFNKYSKMERSTNGLAGAGEWHVLKKMLPDFKGKRVLDLGCGFGWHCQYAVENGAISAVGVDISEKMLKEARNKTQLDNINYICMPIEDINFPKDSFDVVISSLAFHYIQSFEDICKNISNCLSNKGNFAFSVEHPIFTAYGSQEWYCDKDGNNLHWPVDRYFEEGVRKSNFLGEEVIKYHKTLTTYLNTLMKTGFEILEIIEPQPEEKLLDTIPDMKDELRRPMMLLVSAKKDK</sequence>
<dbReference type="EMBL" id="LK932972">
    <property type="protein sequence ID" value="CDT10670.1"/>
    <property type="molecule type" value="Genomic_DNA"/>
</dbReference>
<dbReference type="AlphaFoldDB" id="A0A069AM68"/>
<reference evidence="2" key="1">
    <citation type="submission" date="2014-07" db="EMBL/GenBank/DDBJ databases">
        <authorList>
            <person name="Monot Marc"/>
        </authorList>
    </citation>
    <scope>NUCLEOTIDE SEQUENCE</scope>
    <source>
        <strain evidence="2">7032989</strain>
    </source>
</reference>
<evidence type="ECO:0000259" key="1">
    <source>
        <dbReference type="Pfam" id="PF08241"/>
    </source>
</evidence>
<dbReference type="Pfam" id="PF08241">
    <property type="entry name" value="Methyltransf_11"/>
    <property type="match status" value="1"/>
</dbReference>
<keyword evidence="2" id="KW-0808">Transferase</keyword>
<organism evidence="2">
    <name type="scientific">Clostridioides difficile</name>
    <name type="common">Peptoclostridium difficile</name>
    <dbReference type="NCBI Taxonomy" id="1496"/>
    <lineage>
        <taxon>Bacteria</taxon>
        <taxon>Bacillati</taxon>
        <taxon>Bacillota</taxon>
        <taxon>Clostridia</taxon>
        <taxon>Peptostreptococcales</taxon>
        <taxon>Peptostreptococcaceae</taxon>
        <taxon>Clostridioides</taxon>
    </lineage>
</organism>